<reference evidence="2" key="1">
    <citation type="submission" date="2020-04" db="EMBL/GenBank/DDBJ databases">
        <title>Hybrid Assembly of Korean Phytophthora infestans isolates.</title>
        <authorList>
            <person name="Prokchorchik M."/>
            <person name="Lee Y."/>
            <person name="Seo J."/>
            <person name="Cho J.-H."/>
            <person name="Park Y.-E."/>
            <person name="Jang D.-C."/>
            <person name="Im J.-S."/>
            <person name="Choi J.-G."/>
            <person name="Park H.-J."/>
            <person name="Lee G.-B."/>
            <person name="Lee Y.-G."/>
            <person name="Hong S.-Y."/>
            <person name="Cho K."/>
            <person name="Sohn K.H."/>
        </authorList>
    </citation>
    <scope>NUCLEOTIDE SEQUENCE</scope>
    <source>
        <strain evidence="2">KR_1_A1</strain>
        <strain evidence="3">KR_2_A2</strain>
    </source>
</reference>
<dbReference type="EMBL" id="JAACNO010002256">
    <property type="protein sequence ID" value="KAF4134723.1"/>
    <property type="molecule type" value="Genomic_DNA"/>
</dbReference>
<evidence type="ECO:0000313" key="3">
    <source>
        <dbReference type="EMBL" id="KAF4134723.1"/>
    </source>
</evidence>
<evidence type="ECO:0000313" key="2">
    <source>
        <dbReference type="EMBL" id="KAF4035104.1"/>
    </source>
</evidence>
<keyword evidence="4" id="KW-1185">Reference proteome</keyword>
<dbReference type="EMBL" id="WSZM01000331">
    <property type="protein sequence ID" value="KAF4035104.1"/>
    <property type="molecule type" value="Genomic_DNA"/>
</dbReference>
<dbReference type="Proteomes" id="UP000704712">
    <property type="component" value="Unassembled WGS sequence"/>
</dbReference>
<sequence length="92" mass="10206">MIPKPVFGFERPSHEIDALGRIVPMKIPTTAKAMSAADEREECDEDKVNATKPEIPPDKCTASTADFSASDFCKEQGSFFRTEPNGFYTIFV</sequence>
<evidence type="ECO:0000313" key="4">
    <source>
        <dbReference type="Proteomes" id="UP000602510"/>
    </source>
</evidence>
<accession>A0A833VZ80</accession>
<dbReference type="AlphaFoldDB" id="A0A833VZ80"/>
<evidence type="ECO:0000256" key="1">
    <source>
        <dbReference type="SAM" id="MobiDB-lite"/>
    </source>
</evidence>
<feature type="region of interest" description="Disordered" evidence="1">
    <location>
        <begin position="31"/>
        <end position="57"/>
    </location>
</feature>
<proteinExistence type="predicted"/>
<name>A0A833VZ80_PHYIN</name>
<dbReference type="Proteomes" id="UP000602510">
    <property type="component" value="Unassembled WGS sequence"/>
</dbReference>
<gene>
    <name evidence="2" type="ORF">GN244_ATG12874</name>
    <name evidence="3" type="ORF">GN958_ATG15979</name>
</gene>
<organism evidence="2 4">
    <name type="scientific">Phytophthora infestans</name>
    <name type="common">Potato late blight agent</name>
    <name type="synonym">Botrytis infestans</name>
    <dbReference type="NCBI Taxonomy" id="4787"/>
    <lineage>
        <taxon>Eukaryota</taxon>
        <taxon>Sar</taxon>
        <taxon>Stramenopiles</taxon>
        <taxon>Oomycota</taxon>
        <taxon>Peronosporomycetes</taxon>
        <taxon>Peronosporales</taxon>
        <taxon>Peronosporaceae</taxon>
        <taxon>Phytophthora</taxon>
    </lineage>
</organism>
<protein>
    <submittedName>
        <fullName evidence="2">Uncharacterized protein</fullName>
    </submittedName>
</protein>
<comment type="caution">
    <text evidence="2">The sequence shown here is derived from an EMBL/GenBank/DDBJ whole genome shotgun (WGS) entry which is preliminary data.</text>
</comment>